<sequence length="149" mass="16904">MQSRILRSDTIKMVFQPPYEGSFQVQSRSEKVFKLLTHGRQSVVNIDRLKPVYILGKEEENTPSKTEQVLKESSQEYTTATPPVTRIIPTTKIISNGQMECTNYSQLKNIPSKEISRHAGKWQLRAKALTVTEAPTKESPLATSNRNLE</sequence>
<keyword evidence="3" id="KW-1185">Reference proteome</keyword>
<evidence type="ECO:0000313" key="3">
    <source>
        <dbReference type="Proteomes" id="UP001054945"/>
    </source>
</evidence>
<feature type="region of interest" description="Disordered" evidence="1">
    <location>
        <begin position="60"/>
        <end position="82"/>
    </location>
</feature>
<gene>
    <name evidence="2" type="ORF">CEXT_796051</name>
</gene>
<name>A0AAV4TSK2_CAEEX</name>
<comment type="caution">
    <text evidence="2">The sequence shown here is derived from an EMBL/GenBank/DDBJ whole genome shotgun (WGS) entry which is preliminary data.</text>
</comment>
<dbReference type="AlphaFoldDB" id="A0AAV4TSK2"/>
<proteinExistence type="predicted"/>
<feature type="compositionally biased region" description="Basic and acidic residues" evidence="1">
    <location>
        <begin position="60"/>
        <end position="74"/>
    </location>
</feature>
<evidence type="ECO:0000313" key="2">
    <source>
        <dbReference type="EMBL" id="GIY48809.1"/>
    </source>
</evidence>
<reference evidence="2 3" key="1">
    <citation type="submission" date="2021-06" db="EMBL/GenBank/DDBJ databases">
        <title>Caerostris extrusa draft genome.</title>
        <authorList>
            <person name="Kono N."/>
            <person name="Arakawa K."/>
        </authorList>
    </citation>
    <scope>NUCLEOTIDE SEQUENCE [LARGE SCALE GENOMIC DNA]</scope>
</reference>
<dbReference type="EMBL" id="BPLR01011752">
    <property type="protein sequence ID" value="GIY48809.1"/>
    <property type="molecule type" value="Genomic_DNA"/>
</dbReference>
<organism evidence="2 3">
    <name type="scientific">Caerostris extrusa</name>
    <name type="common">Bark spider</name>
    <name type="synonym">Caerostris bankana</name>
    <dbReference type="NCBI Taxonomy" id="172846"/>
    <lineage>
        <taxon>Eukaryota</taxon>
        <taxon>Metazoa</taxon>
        <taxon>Ecdysozoa</taxon>
        <taxon>Arthropoda</taxon>
        <taxon>Chelicerata</taxon>
        <taxon>Arachnida</taxon>
        <taxon>Araneae</taxon>
        <taxon>Araneomorphae</taxon>
        <taxon>Entelegynae</taxon>
        <taxon>Araneoidea</taxon>
        <taxon>Araneidae</taxon>
        <taxon>Caerostris</taxon>
    </lineage>
</organism>
<accession>A0AAV4TSK2</accession>
<dbReference type="Proteomes" id="UP001054945">
    <property type="component" value="Unassembled WGS sequence"/>
</dbReference>
<protein>
    <submittedName>
        <fullName evidence="2">Uncharacterized protein</fullName>
    </submittedName>
</protein>
<evidence type="ECO:0000256" key="1">
    <source>
        <dbReference type="SAM" id="MobiDB-lite"/>
    </source>
</evidence>